<feature type="region of interest" description="Disordered" evidence="1">
    <location>
        <begin position="41"/>
        <end position="62"/>
    </location>
</feature>
<proteinExistence type="predicted"/>
<sequence length="152" mass="17538">MSDEKLLATFKSTQHFIDNEKIQYNGQYWIQHRFQSIARNDEADAKQSEPRDDSAVRSEQMKLDRQTTLPAGYGAHISALDEDFAISETDVNDGCDYFFYNKSSYVRRTIAKGPVNGDYIMFSVRELQEMIRLTENSPSYLLADLCLKNDDD</sequence>
<evidence type="ECO:0000256" key="1">
    <source>
        <dbReference type="SAM" id="MobiDB-lite"/>
    </source>
</evidence>
<name>A0A5J4UMR2_9EUKA</name>
<reference evidence="2 3" key="1">
    <citation type="submission" date="2019-03" db="EMBL/GenBank/DDBJ databases">
        <title>Single cell metagenomics reveals metabolic interactions within the superorganism composed of flagellate Streblomastix strix and complex community of Bacteroidetes bacteria on its surface.</title>
        <authorList>
            <person name="Treitli S.C."/>
            <person name="Kolisko M."/>
            <person name="Husnik F."/>
            <person name="Keeling P."/>
            <person name="Hampl V."/>
        </authorList>
    </citation>
    <scope>NUCLEOTIDE SEQUENCE [LARGE SCALE GENOMIC DNA]</scope>
    <source>
        <strain evidence="2">ST1C</strain>
    </source>
</reference>
<organism evidence="2 3">
    <name type="scientific">Streblomastix strix</name>
    <dbReference type="NCBI Taxonomy" id="222440"/>
    <lineage>
        <taxon>Eukaryota</taxon>
        <taxon>Metamonada</taxon>
        <taxon>Preaxostyla</taxon>
        <taxon>Oxymonadida</taxon>
        <taxon>Streblomastigidae</taxon>
        <taxon>Streblomastix</taxon>
    </lineage>
</organism>
<accession>A0A5J4UMR2</accession>
<comment type="caution">
    <text evidence="2">The sequence shown here is derived from an EMBL/GenBank/DDBJ whole genome shotgun (WGS) entry which is preliminary data.</text>
</comment>
<dbReference type="Proteomes" id="UP000324800">
    <property type="component" value="Unassembled WGS sequence"/>
</dbReference>
<evidence type="ECO:0000313" key="3">
    <source>
        <dbReference type="Proteomes" id="UP000324800"/>
    </source>
</evidence>
<gene>
    <name evidence="2" type="ORF">EZS28_032664</name>
</gene>
<protein>
    <submittedName>
        <fullName evidence="2">Uncharacterized protein</fullName>
    </submittedName>
</protein>
<dbReference type="AlphaFoldDB" id="A0A5J4UMR2"/>
<evidence type="ECO:0000313" key="2">
    <source>
        <dbReference type="EMBL" id="KAA6371809.1"/>
    </source>
</evidence>
<dbReference type="EMBL" id="SNRW01014141">
    <property type="protein sequence ID" value="KAA6371809.1"/>
    <property type="molecule type" value="Genomic_DNA"/>
</dbReference>